<name>A0A8C9WXG9_SANLU</name>
<evidence type="ECO:0000256" key="5">
    <source>
        <dbReference type="ARBA" id="ARBA00022989"/>
    </source>
</evidence>
<dbReference type="GO" id="GO:0016020">
    <property type="term" value="C:membrane"/>
    <property type="evidence" value="ECO:0007669"/>
    <property type="project" value="UniProtKB-SubCell"/>
</dbReference>
<dbReference type="InterPro" id="IPR007110">
    <property type="entry name" value="Ig-like_dom"/>
</dbReference>
<evidence type="ECO:0000259" key="10">
    <source>
        <dbReference type="PROSITE" id="PS50835"/>
    </source>
</evidence>
<evidence type="ECO:0000256" key="7">
    <source>
        <dbReference type="ARBA" id="ARBA00023157"/>
    </source>
</evidence>
<dbReference type="InterPro" id="IPR003599">
    <property type="entry name" value="Ig_sub"/>
</dbReference>
<sequence>MKCSLRSSRVHTEAQAGPLYRVVGSPLSISCNVSGFDSASTRKGFEFRVKKPANPTFEINIISTNDQAFGYAVYTQRVRSGDINLTHVNPNSVFFEIQRLEKGDEGEYDCSVINHQLVYDGTYNAKTTVKVIDNSLSVSSPASTSLSYYEGDALTLTCQASSNTVQHTHLSLAWYLHKDGEDKAQPIISLDRDFTLIPGPGFEERYQAGLIRLDKMGEAMYKLNMAHLELSDQGRIYCQAQEWIQDPDRSWYTIAQKNAEETIVNVKSSTLQEGQELSLSCNVDTQNLQERFFSVAWLRGSVELARIGPTGILSVGPEYSGRVKEGELRAARIGDRDYRLILQPVRTEDQGEFTCRAWLQDRGQDGVFTQAASQDSKSQLVNISATGQSAKSGLSVEMQNSVGVNEGEGLKLTCKVRGVKGPLSVTWQRKSASTSTAMFTSVISLSQEGVLEKAGEFMSRKVKATRPATDTFTLELDEVTPSDSGVYQCAVSEWKINSKTNSQSQTATVTVAPTGKICLDMSRSLMCRIKGPRMPITLTWSLQRDPSTLDNILTLYSDGAISWSGDQQRYQLKVENKQNEVIHFLLINGASHREAGSYQCRVSVFLENVHKKLPPSNQLAVLVRNPDNKLRLTTTPALTGNINTDIEIKCSVTSEPSASSRYAITWLLQQQAENKTIVSSDQDALVTFGPQVQLSHRQRISMRRTKGPSFEFSIRQARVSDNGLYVCEVVEWLQDPHGDWYQLSPVSKTTQLTVIEPGKFVLNSSLKMSPEFSKQHVAHTIFMALKAYFLNKLLTIRDEAQHERTMLCLLSYPENQELRGLQGRLRLIRPTQNSFYLGIQRVHEGDSGTYQCQVEQYQLDHEGHWQQKASDSAGPTVLTVNVAGMITSFRSGPTDQSLQDFLNVSRSQDFTVPCHITKQSSSESEFKVTWFWQKETETEQHPIFTSYRNSTLQDFRKGDQLRFDHPLPNQFSLTVLKPSPVDSGLYFCEVEEWLPSLSHGWRKVAVEKSGYLTQVIRFFVFFFAGDGNAVSEPECKSGIWMGILIATVICSLLVILLLVLKICRSKVTRGKQSGQSLWTEQHTLNPKLSVEN</sequence>
<evidence type="ECO:0000256" key="9">
    <source>
        <dbReference type="SAM" id="Phobius"/>
    </source>
</evidence>
<keyword evidence="12" id="KW-1185">Reference proteome</keyword>
<dbReference type="Proteomes" id="UP000694568">
    <property type="component" value="Unplaced"/>
</dbReference>
<evidence type="ECO:0000256" key="8">
    <source>
        <dbReference type="ARBA" id="ARBA00023319"/>
    </source>
</evidence>
<keyword evidence="6 9" id="KW-0472">Membrane</keyword>
<dbReference type="CDD" id="cd00099">
    <property type="entry name" value="IgV"/>
    <property type="match status" value="1"/>
</dbReference>
<keyword evidence="3" id="KW-0732">Signal</keyword>
<gene>
    <name evidence="11" type="primary">LOC116047259</name>
</gene>
<evidence type="ECO:0000256" key="3">
    <source>
        <dbReference type="ARBA" id="ARBA00022729"/>
    </source>
</evidence>
<dbReference type="SMART" id="SM00406">
    <property type="entry name" value="IGv"/>
    <property type="match status" value="6"/>
</dbReference>
<dbReference type="PANTHER" id="PTHR12207:SF25">
    <property type="entry name" value="IMMUNOGLOBULIN SUPERFAMILY MEMBER 2"/>
    <property type="match status" value="1"/>
</dbReference>
<feature type="domain" description="Ig-like" evidence="10">
    <location>
        <begin position="524"/>
        <end position="603"/>
    </location>
</feature>
<keyword evidence="8" id="KW-0393">Immunoglobulin domain</keyword>
<feature type="domain" description="Ig-like" evidence="10">
    <location>
        <begin position="247"/>
        <end position="357"/>
    </location>
</feature>
<reference evidence="11" key="2">
    <citation type="submission" date="2025-09" db="UniProtKB">
        <authorList>
            <consortium name="Ensembl"/>
        </authorList>
    </citation>
    <scope>IDENTIFICATION</scope>
</reference>
<dbReference type="Gene3D" id="2.60.40.10">
    <property type="entry name" value="Immunoglobulins"/>
    <property type="match status" value="8"/>
</dbReference>
<evidence type="ECO:0000313" key="11">
    <source>
        <dbReference type="Ensembl" id="ENSSLUP00000000241.1"/>
    </source>
</evidence>
<evidence type="ECO:0000256" key="6">
    <source>
        <dbReference type="ARBA" id="ARBA00023136"/>
    </source>
</evidence>
<reference evidence="11" key="1">
    <citation type="submission" date="2025-08" db="UniProtKB">
        <authorList>
            <consortium name="Ensembl"/>
        </authorList>
    </citation>
    <scope>IDENTIFICATION</scope>
</reference>
<dbReference type="SMART" id="SM00409">
    <property type="entry name" value="IG"/>
    <property type="match status" value="8"/>
</dbReference>
<dbReference type="InterPro" id="IPR013106">
    <property type="entry name" value="Ig_V-set"/>
</dbReference>
<dbReference type="Pfam" id="PF07686">
    <property type="entry name" value="V-set"/>
    <property type="match status" value="3"/>
</dbReference>
<feature type="domain" description="Ig-like" evidence="10">
    <location>
        <begin position="626"/>
        <end position="729"/>
    </location>
</feature>
<protein>
    <submittedName>
        <fullName evidence="11">Immunoglobulin superfamily, member 3-like</fullName>
    </submittedName>
</protein>
<comment type="subcellular location">
    <subcellularLocation>
        <location evidence="1">Membrane</location>
        <topology evidence="1">Single-pass type I membrane protein</topology>
    </subcellularLocation>
</comment>
<dbReference type="Ensembl" id="ENSSLUT00000000273.1">
    <property type="protein sequence ID" value="ENSSLUP00000000241.1"/>
    <property type="gene ID" value="ENSSLUG00000000172.1"/>
</dbReference>
<dbReference type="SUPFAM" id="SSF48726">
    <property type="entry name" value="Immunoglobulin"/>
    <property type="match status" value="8"/>
</dbReference>
<feature type="domain" description="Ig-like" evidence="10">
    <location>
        <begin position="893"/>
        <end position="998"/>
    </location>
</feature>
<proteinExistence type="predicted"/>
<organism evidence="11 12">
    <name type="scientific">Sander lucioperca</name>
    <name type="common">Pike-perch</name>
    <name type="synonym">Perca lucioperca</name>
    <dbReference type="NCBI Taxonomy" id="283035"/>
    <lineage>
        <taxon>Eukaryota</taxon>
        <taxon>Metazoa</taxon>
        <taxon>Chordata</taxon>
        <taxon>Craniata</taxon>
        <taxon>Vertebrata</taxon>
        <taxon>Euteleostomi</taxon>
        <taxon>Actinopterygii</taxon>
        <taxon>Neopterygii</taxon>
        <taxon>Teleostei</taxon>
        <taxon>Neoteleostei</taxon>
        <taxon>Acanthomorphata</taxon>
        <taxon>Eupercaria</taxon>
        <taxon>Perciformes</taxon>
        <taxon>Percoidei</taxon>
        <taxon>Percidae</taxon>
        <taxon>Luciopercinae</taxon>
        <taxon>Sander</taxon>
    </lineage>
</organism>
<dbReference type="GeneTree" id="ENSGT00940000155177"/>
<feature type="transmembrane region" description="Helical" evidence="9">
    <location>
        <begin position="1039"/>
        <end position="1060"/>
    </location>
</feature>
<dbReference type="InterPro" id="IPR013783">
    <property type="entry name" value="Ig-like_fold"/>
</dbReference>
<dbReference type="InterPro" id="IPR036179">
    <property type="entry name" value="Ig-like_dom_sf"/>
</dbReference>
<dbReference type="SMART" id="SM00408">
    <property type="entry name" value="IGc2"/>
    <property type="match status" value="4"/>
</dbReference>
<evidence type="ECO:0000256" key="4">
    <source>
        <dbReference type="ARBA" id="ARBA00022737"/>
    </source>
</evidence>
<dbReference type="InterPro" id="IPR051102">
    <property type="entry name" value="IgSF_V-set/TM_domain"/>
</dbReference>
<accession>A0A8C9WXG9</accession>
<dbReference type="AlphaFoldDB" id="A0A8C9WXG9"/>
<keyword evidence="7" id="KW-1015">Disulfide bond</keyword>
<feature type="domain" description="Ig-like" evidence="10">
    <location>
        <begin position="392"/>
        <end position="510"/>
    </location>
</feature>
<dbReference type="PROSITE" id="PS50835">
    <property type="entry name" value="IG_LIKE"/>
    <property type="match status" value="6"/>
</dbReference>
<keyword evidence="2 9" id="KW-0812">Transmembrane</keyword>
<dbReference type="FunFam" id="2.60.40.10:FF:000491">
    <property type="entry name" value="Immunoglobulin superfamily, member 3"/>
    <property type="match status" value="1"/>
</dbReference>
<evidence type="ECO:0000313" key="12">
    <source>
        <dbReference type="Proteomes" id="UP000694568"/>
    </source>
</evidence>
<evidence type="ECO:0000256" key="1">
    <source>
        <dbReference type="ARBA" id="ARBA00004479"/>
    </source>
</evidence>
<keyword evidence="4" id="KW-0677">Repeat</keyword>
<feature type="domain" description="Ig-like" evidence="10">
    <location>
        <begin position="141"/>
        <end position="241"/>
    </location>
</feature>
<keyword evidence="5 9" id="KW-1133">Transmembrane helix</keyword>
<dbReference type="InterPro" id="IPR003598">
    <property type="entry name" value="Ig_sub2"/>
</dbReference>
<evidence type="ECO:0000256" key="2">
    <source>
        <dbReference type="ARBA" id="ARBA00022692"/>
    </source>
</evidence>
<dbReference type="PANTHER" id="PTHR12207">
    <property type="entry name" value="V-SET AND TRANSMEMBRANE DOMAIN-CONTAINING PROTEIN"/>
    <property type="match status" value="1"/>
</dbReference>
<dbReference type="FunFam" id="2.60.40.10:FF:000191">
    <property type="entry name" value="Immunoglobulin superfamily member 3"/>
    <property type="match status" value="1"/>
</dbReference>